<evidence type="ECO:0000313" key="1">
    <source>
        <dbReference type="EMBL" id="SJN45375.1"/>
    </source>
</evidence>
<evidence type="ECO:0000313" key="2">
    <source>
        <dbReference type="Proteomes" id="UP000196320"/>
    </source>
</evidence>
<dbReference type="AlphaFoldDB" id="A0A1R4KME6"/>
<name>A0A1R4KME6_9MICO</name>
<proteinExistence type="predicted"/>
<reference evidence="1 2" key="1">
    <citation type="submission" date="2017-02" db="EMBL/GenBank/DDBJ databases">
        <authorList>
            <person name="Peterson S.W."/>
        </authorList>
    </citation>
    <scope>NUCLEOTIDE SEQUENCE [LARGE SCALE GENOMIC DNA]</scope>
    <source>
        <strain evidence="1 2">B Mb 05.01</strain>
    </source>
</reference>
<organism evidence="1 2">
    <name type="scientific">Microbacterium esteraromaticum</name>
    <dbReference type="NCBI Taxonomy" id="57043"/>
    <lineage>
        <taxon>Bacteria</taxon>
        <taxon>Bacillati</taxon>
        <taxon>Actinomycetota</taxon>
        <taxon>Actinomycetes</taxon>
        <taxon>Micrococcales</taxon>
        <taxon>Microbacteriaceae</taxon>
        <taxon>Microbacterium</taxon>
    </lineage>
</organism>
<protein>
    <submittedName>
        <fullName evidence="1">Uncharacterized protein</fullName>
    </submittedName>
</protein>
<dbReference type="Proteomes" id="UP000196320">
    <property type="component" value="Unassembled WGS sequence"/>
</dbReference>
<accession>A0A1R4KME6</accession>
<gene>
    <name evidence="1" type="ORF">FM104_13995</name>
</gene>
<sequence>MEAVDDRLSDPSPFGEVFLVVGGAQLLGALPRDEDFVGSSQSRV</sequence>
<dbReference type="EMBL" id="FUKO01000036">
    <property type="protein sequence ID" value="SJN45375.1"/>
    <property type="molecule type" value="Genomic_DNA"/>
</dbReference>
<keyword evidence="2" id="KW-1185">Reference proteome</keyword>